<reference evidence="2" key="2">
    <citation type="journal article" date="2015" name="Fish Shellfish Immunol.">
        <title>Early steps in the European eel (Anguilla anguilla)-Vibrio vulnificus interaction in the gills: Role of the RtxA13 toxin.</title>
        <authorList>
            <person name="Callol A."/>
            <person name="Pajuelo D."/>
            <person name="Ebbesson L."/>
            <person name="Teles M."/>
            <person name="MacKenzie S."/>
            <person name="Amaro C."/>
        </authorList>
    </citation>
    <scope>NUCLEOTIDE SEQUENCE</scope>
</reference>
<evidence type="ECO:0000313" key="2">
    <source>
        <dbReference type="EMBL" id="JAI02221.1"/>
    </source>
</evidence>
<proteinExistence type="predicted"/>
<dbReference type="AlphaFoldDB" id="A0A0E9XK49"/>
<feature type="transmembrane region" description="Helical" evidence="1">
    <location>
        <begin position="31"/>
        <end position="51"/>
    </location>
</feature>
<keyword evidence="1" id="KW-0472">Membrane</keyword>
<sequence length="63" mass="7546">MNSMKVHEDRLPVHHRYALAWLFNNTFKVKILHSMPLMLLIIKLSGLHLYLNIHCVFKKSQYL</sequence>
<protein>
    <submittedName>
        <fullName evidence="2">Uncharacterized protein</fullName>
    </submittedName>
</protein>
<dbReference type="EMBL" id="GBXM01006357">
    <property type="protein sequence ID" value="JAI02221.1"/>
    <property type="molecule type" value="Transcribed_RNA"/>
</dbReference>
<accession>A0A0E9XK49</accession>
<organism evidence="2">
    <name type="scientific">Anguilla anguilla</name>
    <name type="common">European freshwater eel</name>
    <name type="synonym">Muraena anguilla</name>
    <dbReference type="NCBI Taxonomy" id="7936"/>
    <lineage>
        <taxon>Eukaryota</taxon>
        <taxon>Metazoa</taxon>
        <taxon>Chordata</taxon>
        <taxon>Craniata</taxon>
        <taxon>Vertebrata</taxon>
        <taxon>Euteleostomi</taxon>
        <taxon>Actinopterygii</taxon>
        <taxon>Neopterygii</taxon>
        <taxon>Teleostei</taxon>
        <taxon>Anguilliformes</taxon>
        <taxon>Anguillidae</taxon>
        <taxon>Anguilla</taxon>
    </lineage>
</organism>
<name>A0A0E9XK49_ANGAN</name>
<evidence type="ECO:0000256" key="1">
    <source>
        <dbReference type="SAM" id="Phobius"/>
    </source>
</evidence>
<keyword evidence="1" id="KW-0812">Transmembrane</keyword>
<reference evidence="2" key="1">
    <citation type="submission" date="2014-11" db="EMBL/GenBank/DDBJ databases">
        <authorList>
            <person name="Amaro Gonzalez C."/>
        </authorList>
    </citation>
    <scope>NUCLEOTIDE SEQUENCE</scope>
</reference>
<keyword evidence="1" id="KW-1133">Transmembrane helix</keyword>